<feature type="compositionally biased region" description="Acidic residues" evidence="1">
    <location>
        <begin position="134"/>
        <end position="143"/>
    </location>
</feature>
<organism evidence="2 3">
    <name type="scientific">Streptomyces nanshensis</name>
    <dbReference type="NCBI Taxonomy" id="518642"/>
    <lineage>
        <taxon>Bacteria</taxon>
        <taxon>Bacillati</taxon>
        <taxon>Actinomycetota</taxon>
        <taxon>Actinomycetes</taxon>
        <taxon>Kitasatosporales</taxon>
        <taxon>Streptomycetaceae</taxon>
        <taxon>Streptomyces</taxon>
    </lineage>
</organism>
<name>A0A1E7LVE0_9ACTN</name>
<feature type="region of interest" description="Disordered" evidence="1">
    <location>
        <begin position="1"/>
        <end position="99"/>
    </location>
</feature>
<feature type="compositionally biased region" description="Polar residues" evidence="1">
    <location>
        <begin position="76"/>
        <end position="86"/>
    </location>
</feature>
<dbReference type="AlphaFoldDB" id="A0A1E7LVE0"/>
<protein>
    <submittedName>
        <fullName evidence="2">Uncharacterized protein</fullName>
    </submittedName>
</protein>
<reference evidence="2 3" key="1">
    <citation type="journal article" date="2016" name="Front. Microbiol.">
        <title>Comparative Genomics Analysis of Streptomyces Species Reveals Their Adaptation to the Marine Environment and Their Diversity at the Genomic Level.</title>
        <authorList>
            <person name="Tian X."/>
            <person name="Zhang Z."/>
            <person name="Yang T."/>
            <person name="Chen M."/>
            <person name="Li J."/>
            <person name="Chen F."/>
            <person name="Yang J."/>
            <person name="Li W."/>
            <person name="Zhang B."/>
            <person name="Zhang Z."/>
            <person name="Wu J."/>
            <person name="Zhang C."/>
            <person name="Long L."/>
            <person name="Xiao J."/>
        </authorList>
    </citation>
    <scope>NUCLEOTIDE SEQUENCE [LARGE SCALE GENOMIC DNA]</scope>
    <source>
        <strain evidence="2 3">SCSIO M10372</strain>
    </source>
</reference>
<comment type="caution">
    <text evidence="2">The sequence shown here is derived from an EMBL/GenBank/DDBJ whole genome shotgun (WGS) entry which is preliminary data.</text>
</comment>
<sequence length="143" mass="14678">MKAAVRKPRPMCSQRRTCARASASGGRPVGSAEQLEQDSRPEEISSGRSSESVYAFAAGLSAGQQPGPGPGTNQGDEMTTTKTTGPAASAPGRTPGTLGALFSDEASAVTRAVPGAARTLPRPLDILTWQEPPAVEDADDTAR</sequence>
<dbReference type="PATRIC" id="fig|518642.7.peg.5332"/>
<feature type="region of interest" description="Disordered" evidence="1">
    <location>
        <begin position="124"/>
        <end position="143"/>
    </location>
</feature>
<dbReference type="Proteomes" id="UP000175971">
    <property type="component" value="Unassembled WGS sequence"/>
</dbReference>
<accession>A0A1E7LVE0</accession>
<dbReference type="EMBL" id="LJGZ01000027">
    <property type="protein sequence ID" value="OEV20202.1"/>
    <property type="molecule type" value="Genomic_DNA"/>
</dbReference>
<evidence type="ECO:0000313" key="3">
    <source>
        <dbReference type="Proteomes" id="UP000175971"/>
    </source>
</evidence>
<feature type="compositionally biased region" description="Low complexity" evidence="1">
    <location>
        <begin position="57"/>
        <end position="75"/>
    </location>
</feature>
<gene>
    <name evidence="2" type="ORF">AN221_13410</name>
</gene>
<proteinExistence type="predicted"/>
<evidence type="ECO:0000256" key="1">
    <source>
        <dbReference type="SAM" id="MobiDB-lite"/>
    </source>
</evidence>
<keyword evidence="3" id="KW-1185">Reference proteome</keyword>
<evidence type="ECO:0000313" key="2">
    <source>
        <dbReference type="EMBL" id="OEV20202.1"/>
    </source>
</evidence>